<evidence type="ECO:0000256" key="3">
    <source>
        <dbReference type="ARBA" id="ARBA00022801"/>
    </source>
</evidence>
<dbReference type="InterPro" id="IPR046372">
    <property type="entry name" value="PARG_cat_C"/>
</dbReference>
<gene>
    <name evidence="10" type="primary">parga</name>
</gene>
<dbReference type="KEGG" id="ipu:108263327"/>
<dbReference type="PANTHER" id="PTHR12837:SF8">
    <property type="entry name" value="POLY(ADP-RIBOSE) GLYCOHYDROLASE"/>
    <property type="match status" value="1"/>
</dbReference>
<dbReference type="GO" id="GO:0005975">
    <property type="term" value="P:carbohydrate metabolic process"/>
    <property type="evidence" value="ECO:0007669"/>
    <property type="project" value="InterPro"/>
</dbReference>
<dbReference type="PANTHER" id="PTHR12837">
    <property type="entry name" value="POLY ADP-RIBOSE GLYCOHYDROLASE"/>
    <property type="match status" value="1"/>
</dbReference>
<reference evidence="10" key="2">
    <citation type="submission" date="2025-08" db="UniProtKB">
        <authorList>
            <consortium name="RefSeq"/>
        </authorList>
    </citation>
    <scope>IDENTIFICATION</scope>
    <source>
        <tissue evidence="10">Blood</tissue>
    </source>
</reference>
<dbReference type="Pfam" id="PF20811">
    <property type="entry name" value="PARG_cat_N"/>
    <property type="match status" value="1"/>
</dbReference>
<keyword evidence="9" id="KW-1185">Reference proteome</keyword>
<dbReference type="RefSeq" id="XP_017319498.1">
    <property type="nucleotide sequence ID" value="XM_017464009.3"/>
</dbReference>
<evidence type="ECO:0000259" key="7">
    <source>
        <dbReference type="Pfam" id="PF05028"/>
    </source>
</evidence>
<evidence type="ECO:0000259" key="8">
    <source>
        <dbReference type="Pfam" id="PF20811"/>
    </source>
</evidence>
<evidence type="ECO:0000256" key="5">
    <source>
        <dbReference type="PIRSR" id="PIRSR607724-2"/>
    </source>
</evidence>
<evidence type="ECO:0000256" key="1">
    <source>
        <dbReference type="ARBA" id="ARBA00009545"/>
    </source>
</evidence>
<dbReference type="Proteomes" id="UP000221080">
    <property type="component" value="Chromosome 3"/>
</dbReference>
<dbReference type="GO" id="GO:1990966">
    <property type="term" value="P:ATP generation from poly-ADP-D-ribose"/>
    <property type="evidence" value="ECO:0007669"/>
    <property type="project" value="TreeGrafter"/>
</dbReference>
<dbReference type="InterPro" id="IPR007724">
    <property type="entry name" value="Poly_GlycHdrlase"/>
</dbReference>
<evidence type="ECO:0000256" key="4">
    <source>
        <dbReference type="PIRSR" id="PIRSR607724-1"/>
    </source>
</evidence>
<evidence type="ECO:0000313" key="10">
    <source>
        <dbReference type="RefSeq" id="XP_017319498.1"/>
    </source>
</evidence>
<feature type="active site" evidence="4">
    <location>
        <position position="544"/>
    </location>
</feature>
<dbReference type="InterPro" id="IPR048362">
    <property type="entry name" value="PARG_helical"/>
</dbReference>
<feature type="binding site" evidence="5">
    <location>
        <position position="561"/>
    </location>
    <ligand>
        <name>substrate</name>
    </ligand>
</feature>
<dbReference type="AlphaFoldDB" id="A0A2D0QLW3"/>
<proteinExistence type="inferred from homology"/>
<dbReference type="STRING" id="7998.ENSIPUP00000036675"/>
<accession>A0A2D0QLW3</accession>
<dbReference type="GO" id="GO:0005737">
    <property type="term" value="C:cytoplasm"/>
    <property type="evidence" value="ECO:0007669"/>
    <property type="project" value="TreeGrafter"/>
</dbReference>
<dbReference type="GeneID" id="108263327"/>
<evidence type="ECO:0000313" key="9">
    <source>
        <dbReference type="Proteomes" id="UP000221080"/>
    </source>
</evidence>
<feature type="compositionally biased region" description="Polar residues" evidence="6">
    <location>
        <begin position="98"/>
        <end position="117"/>
    </location>
</feature>
<feature type="region of interest" description="Disordered" evidence="6">
    <location>
        <begin position="82"/>
        <end position="117"/>
    </location>
</feature>
<dbReference type="GO" id="GO:0004649">
    <property type="term" value="F:poly(ADP-ribose) glycohydrolase activity"/>
    <property type="evidence" value="ECO:0007669"/>
    <property type="project" value="UniProtKB-EC"/>
</dbReference>
<comment type="similarity">
    <text evidence="1">Belongs to the poly(ADP-ribose) glycohydrolase family.</text>
</comment>
<organism evidence="9 10">
    <name type="scientific">Ictalurus punctatus</name>
    <name type="common">Channel catfish</name>
    <name type="synonym">Silurus punctatus</name>
    <dbReference type="NCBI Taxonomy" id="7998"/>
    <lineage>
        <taxon>Eukaryota</taxon>
        <taxon>Metazoa</taxon>
        <taxon>Chordata</taxon>
        <taxon>Craniata</taxon>
        <taxon>Vertebrata</taxon>
        <taxon>Euteleostomi</taxon>
        <taxon>Actinopterygii</taxon>
        <taxon>Neopterygii</taxon>
        <taxon>Teleostei</taxon>
        <taxon>Ostariophysi</taxon>
        <taxon>Siluriformes</taxon>
        <taxon>Ictaluridae</taxon>
        <taxon>Ictalurus</taxon>
    </lineage>
</organism>
<reference evidence="9" key="1">
    <citation type="journal article" date="2016" name="Nat. Commun.">
        <title>The channel catfish genome sequence provides insights into the evolution of scale formation in teleosts.</title>
        <authorList>
            <person name="Liu Z."/>
            <person name="Liu S."/>
            <person name="Yao J."/>
            <person name="Bao L."/>
            <person name="Zhang J."/>
            <person name="Li Y."/>
            <person name="Jiang C."/>
            <person name="Sun L."/>
            <person name="Wang R."/>
            <person name="Zhang Y."/>
            <person name="Zhou T."/>
            <person name="Zeng Q."/>
            <person name="Fu Q."/>
            <person name="Gao S."/>
            <person name="Li N."/>
            <person name="Koren S."/>
            <person name="Jiang Y."/>
            <person name="Zimin A."/>
            <person name="Xu P."/>
            <person name="Phillippy A.M."/>
            <person name="Geng X."/>
            <person name="Song L."/>
            <person name="Sun F."/>
            <person name="Li C."/>
            <person name="Wang X."/>
            <person name="Chen A."/>
            <person name="Jin Y."/>
            <person name="Yuan Z."/>
            <person name="Yang Y."/>
            <person name="Tan S."/>
            <person name="Peatman E."/>
            <person name="Lu J."/>
            <person name="Qin Z."/>
            <person name="Dunham R."/>
            <person name="Li Z."/>
            <person name="Sonstegard T."/>
            <person name="Feng J."/>
            <person name="Danzmann R.G."/>
            <person name="Schroeder S."/>
            <person name="Scheffler B."/>
            <person name="Duke M.V."/>
            <person name="Ballard L."/>
            <person name="Kucuktas H."/>
            <person name="Kaltenboeck L."/>
            <person name="Liu H."/>
            <person name="Armbruster J."/>
            <person name="Xie Y."/>
            <person name="Kirby M.L."/>
            <person name="Tian Y."/>
            <person name="Flanagan M.E."/>
            <person name="Mu W."/>
            <person name="Waldbieser G.C."/>
        </authorList>
    </citation>
    <scope>NUCLEOTIDE SEQUENCE [LARGE SCALE GENOMIC DNA]</scope>
    <source>
        <strain evidence="9">SDA103</strain>
    </source>
</reference>
<feature type="domain" description="PARG helical" evidence="8">
    <location>
        <begin position="390"/>
        <end position="506"/>
    </location>
</feature>
<dbReference type="GO" id="GO:0006282">
    <property type="term" value="P:regulation of DNA repair"/>
    <property type="evidence" value="ECO:0007669"/>
    <property type="project" value="InterPro"/>
</dbReference>
<name>A0A2D0QLW3_ICTPU</name>
<sequence length="786" mass="87803">MSALQNEKRLRLEADCHSESFTGTHRGSLSTNVLTPNMDETRMEVNSNITGDVKVENSRSDPHASFECNKTDACQLKENDKRFDVSQRQNAPGDQKSQETPGSSNTEAMYGPSSPNSIVHDNAVIEMKPKVEETALVSNSTDANLSGVASVCMEKAKLDLSLSQNTSADVEMLSPESPTCKSLVYNSSGERQNPCTEAPQAPCAKSSSSEESTKVIDPRAGPGTVCGPDVTAMETENPDIPVSGGNSSVANEDSSGSQSQSRKWLGTPIEELRRMPMCAQALPPLRATENHKVLIRTDLLKEGEVPVPYPNKFRDAWDDMTVKMPCSEKNLFPMENEDGVQSRWELIISALETECKSSLDIREAILTYNTAHAKRWDFTALNFLCTDGLEHTEAQYLFNVILPKMVTLALSAPKVCTQPIPLLKQNMNQSLTLSQEQIACLLANAFFCTFPRRNSRKSEYYNYPEINFYRLFEGSARQKIEKLRTLLCYFRRVTTEKPTGLVTFTRQSLNSFPKWESLSTQLTRLHISCEGTIEDQGYGMLQVDFANRMVGGGVTGLGLVQEEIRFLINPELIVSRLFTEALEHNECLIITGTEQYSKYSGYAESYKWKANHKDETPRDEWQRRCTEIVAVDALKYRHYMEQFHPEKFTRELNKAYCGFVRQGVNTQNLSAIATGNWGCGAFGGDTRLKALLQLMAAAEAGRDVAYFTFGELALMRDVHELHTFLTDKQVSVGKLYGLLKQYFNLVVKTSHSQRPDVILYGFIYEQISSDPPPEPTAASPLPPDGH</sequence>
<feature type="compositionally biased region" description="Polar residues" evidence="6">
    <location>
        <begin position="244"/>
        <end position="262"/>
    </location>
</feature>
<feature type="active site" evidence="4">
    <location>
        <position position="563"/>
    </location>
</feature>
<dbReference type="OrthoDB" id="1937899at2759"/>
<feature type="region of interest" description="Disordered" evidence="6">
    <location>
        <begin position="188"/>
        <end position="263"/>
    </location>
</feature>
<evidence type="ECO:0000256" key="6">
    <source>
        <dbReference type="SAM" id="MobiDB-lite"/>
    </source>
</evidence>
<dbReference type="EC" id="3.2.1.143" evidence="2"/>
<dbReference type="CTD" id="559134"/>
<dbReference type="GO" id="GO:0005634">
    <property type="term" value="C:nucleus"/>
    <property type="evidence" value="ECO:0007669"/>
    <property type="project" value="TreeGrafter"/>
</dbReference>
<feature type="domain" description="PARG catalytic Macro" evidence="7">
    <location>
        <begin position="513"/>
        <end position="715"/>
    </location>
</feature>
<feature type="binding site" evidence="5">
    <location>
        <position position="602"/>
    </location>
    <ligand>
        <name>substrate</name>
    </ligand>
</feature>
<keyword evidence="3" id="KW-0378">Hydrolase</keyword>
<feature type="active site" evidence="4">
    <location>
        <position position="562"/>
    </location>
</feature>
<evidence type="ECO:0000256" key="2">
    <source>
        <dbReference type="ARBA" id="ARBA00012255"/>
    </source>
</evidence>
<feature type="binding site" evidence="5">
    <location>
        <position position="547"/>
    </location>
    <ligand>
        <name>substrate</name>
    </ligand>
</feature>
<dbReference type="Pfam" id="PF05028">
    <property type="entry name" value="PARG_cat_C"/>
    <property type="match status" value="1"/>
</dbReference>
<protein>
    <recommendedName>
        <fullName evidence="2">poly(ADP-ribose) glycohydrolase</fullName>
        <ecNumber evidence="2">3.2.1.143</ecNumber>
    </recommendedName>
</protein>
<dbReference type="GO" id="GO:0009225">
    <property type="term" value="P:nucleotide-sugar metabolic process"/>
    <property type="evidence" value="ECO:0007669"/>
    <property type="project" value="TreeGrafter"/>
</dbReference>